<dbReference type="Proteomes" id="UP000184073">
    <property type="component" value="Unassembled WGS sequence"/>
</dbReference>
<dbReference type="AlphaFoldDB" id="A0A1L9PWF9"/>
<dbReference type="GO" id="GO:0016787">
    <property type="term" value="F:hydrolase activity"/>
    <property type="evidence" value="ECO:0007669"/>
    <property type="project" value="UniProtKB-KW"/>
</dbReference>
<dbReference type="SUPFAM" id="SSF53933">
    <property type="entry name" value="Microbial ribonucleases"/>
    <property type="match status" value="1"/>
</dbReference>
<dbReference type="GO" id="GO:0003723">
    <property type="term" value="F:RNA binding"/>
    <property type="evidence" value="ECO:0007669"/>
    <property type="project" value="InterPro"/>
</dbReference>
<feature type="region of interest" description="Disordered" evidence="3">
    <location>
        <begin position="135"/>
        <end position="171"/>
    </location>
</feature>
<proteinExistence type="predicted"/>
<keyword evidence="2" id="KW-0378">Hydrolase</keyword>
<sequence>MSSLFKFSKSAKGKSDIKAPEDPPRRAPTDSSYYDCHGIINDTTDPNARAWHYARDVRAQVQAEKPRKAARGRKYPSYFANHGQEVPNLSMARPYMHVPIIPGQSKPSHAQGVAPGAHRAVYNDKRRARVDVIYHDPNKPIPPASRHRPFSKADYVPKASKAVTTQQPARL</sequence>
<keyword evidence="5" id="KW-1185">Reference proteome</keyword>
<dbReference type="OrthoDB" id="4499833at2759"/>
<gene>
    <name evidence="4" type="ORF">ASPVEDRAFT_154010</name>
</gene>
<feature type="region of interest" description="Disordered" evidence="3">
    <location>
        <begin position="1"/>
        <end position="38"/>
    </location>
</feature>
<dbReference type="InterPro" id="IPR016191">
    <property type="entry name" value="Ribonuclease/ribotoxin"/>
</dbReference>
<dbReference type="InterPro" id="IPR000026">
    <property type="entry name" value="N1-like"/>
</dbReference>
<dbReference type="Pfam" id="PF00545">
    <property type="entry name" value="Ribonuclease"/>
    <property type="match status" value="1"/>
</dbReference>
<dbReference type="VEuPathDB" id="FungiDB:ASPVEDRAFT_154010"/>
<evidence type="ECO:0000313" key="4">
    <source>
        <dbReference type="EMBL" id="OJJ05868.1"/>
    </source>
</evidence>
<protein>
    <submittedName>
        <fullName evidence="4">Uncharacterized protein</fullName>
    </submittedName>
</protein>
<evidence type="ECO:0000256" key="1">
    <source>
        <dbReference type="ARBA" id="ARBA00022722"/>
    </source>
</evidence>
<keyword evidence="1" id="KW-0540">Nuclease</keyword>
<evidence type="ECO:0000256" key="3">
    <source>
        <dbReference type="SAM" id="MobiDB-lite"/>
    </source>
</evidence>
<feature type="compositionally biased region" description="Polar residues" evidence="3">
    <location>
        <begin position="162"/>
        <end position="171"/>
    </location>
</feature>
<evidence type="ECO:0000256" key="2">
    <source>
        <dbReference type="ARBA" id="ARBA00022801"/>
    </source>
</evidence>
<dbReference type="Gene3D" id="3.10.450.30">
    <property type="entry name" value="Microbial ribonucleases"/>
    <property type="match status" value="1"/>
</dbReference>
<organism evidence="4 5">
    <name type="scientific">Aspergillus versicolor CBS 583.65</name>
    <dbReference type="NCBI Taxonomy" id="1036611"/>
    <lineage>
        <taxon>Eukaryota</taxon>
        <taxon>Fungi</taxon>
        <taxon>Dikarya</taxon>
        <taxon>Ascomycota</taxon>
        <taxon>Pezizomycotina</taxon>
        <taxon>Eurotiomycetes</taxon>
        <taxon>Eurotiomycetidae</taxon>
        <taxon>Eurotiales</taxon>
        <taxon>Aspergillaceae</taxon>
        <taxon>Aspergillus</taxon>
        <taxon>Aspergillus subgen. Nidulantes</taxon>
    </lineage>
</organism>
<reference evidence="5" key="1">
    <citation type="journal article" date="2017" name="Genome Biol.">
        <title>Comparative genomics reveals high biological diversity and specific adaptations in the industrially and medically important fungal genus Aspergillus.</title>
        <authorList>
            <person name="de Vries R.P."/>
            <person name="Riley R."/>
            <person name="Wiebenga A."/>
            <person name="Aguilar-Osorio G."/>
            <person name="Amillis S."/>
            <person name="Uchima C.A."/>
            <person name="Anderluh G."/>
            <person name="Asadollahi M."/>
            <person name="Askin M."/>
            <person name="Barry K."/>
            <person name="Battaglia E."/>
            <person name="Bayram O."/>
            <person name="Benocci T."/>
            <person name="Braus-Stromeyer S.A."/>
            <person name="Caldana C."/>
            <person name="Canovas D."/>
            <person name="Cerqueira G.C."/>
            <person name="Chen F."/>
            <person name="Chen W."/>
            <person name="Choi C."/>
            <person name="Clum A."/>
            <person name="Dos Santos R.A."/>
            <person name="Damasio A.R."/>
            <person name="Diallinas G."/>
            <person name="Emri T."/>
            <person name="Fekete E."/>
            <person name="Flipphi M."/>
            <person name="Freyberg S."/>
            <person name="Gallo A."/>
            <person name="Gournas C."/>
            <person name="Habgood R."/>
            <person name="Hainaut M."/>
            <person name="Harispe M.L."/>
            <person name="Henrissat B."/>
            <person name="Hilden K.S."/>
            <person name="Hope R."/>
            <person name="Hossain A."/>
            <person name="Karabika E."/>
            <person name="Karaffa L."/>
            <person name="Karanyi Z."/>
            <person name="Krasevec N."/>
            <person name="Kuo A."/>
            <person name="Kusch H."/>
            <person name="LaButti K."/>
            <person name="Lagendijk E.L."/>
            <person name="Lapidus A."/>
            <person name="Levasseur A."/>
            <person name="Lindquist E."/>
            <person name="Lipzen A."/>
            <person name="Logrieco A.F."/>
            <person name="MacCabe A."/>
            <person name="Maekelae M.R."/>
            <person name="Malavazi I."/>
            <person name="Melin P."/>
            <person name="Meyer V."/>
            <person name="Mielnichuk N."/>
            <person name="Miskei M."/>
            <person name="Molnar A.P."/>
            <person name="Mule G."/>
            <person name="Ngan C.Y."/>
            <person name="Orejas M."/>
            <person name="Orosz E."/>
            <person name="Ouedraogo J.P."/>
            <person name="Overkamp K.M."/>
            <person name="Park H.-S."/>
            <person name="Perrone G."/>
            <person name="Piumi F."/>
            <person name="Punt P.J."/>
            <person name="Ram A.F."/>
            <person name="Ramon A."/>
            <person name="Rauscher S."/>
            <person name="Record E."/>
            <person name="Riano-Pachon D.M."/>
            <person name="Robert V."/>
            <person name="Roehrig J."/>
            <person name="Ruller R."/>
            <person name="Salamov A."/>
            <person name="Salih N.S."/>
            <person name="Samson R.A."/>
            <person name="Sandor E."/>
            <person name="Sanguinetti M."/>
            <person name="Schuetze T."/>
            <person name="Sepcic K."/>
            <person name="Shelest E."/>
            <person name="Sherlock G."/>
            <person name="Sophianopoulou V."/>
            <person name="Squina F.M."/>
            <person name="Sun H."/>
            <person name="Susca A."/>
            <person name="Todd R.B."/>
            <person name="Tsang A."/>
            <person name="Unkles S.E."/>
            <person name="van de Wiele N."/>
            <person name="van Rossen-Uffink D."/>
            <person name="Oliveira J.V."/>
            <person name="Vesth T.C."/>
            <person name="Visser J."/>
            <person name="Yu J.-H."/>
            <person name="Zhou M."/>
            <person name="Andersen M.R."/>
            <person name="Archer D.B."/>
            <person name="Baker S.E."/>
            <person name="Benoit I."/>
            <person name="Brakhage A.A."/>
            <person name="Braus G.H."/>
            <person name="Fischer R."/>
            <person name="Frisvad J.C."/>
            <person name="Goldman G.H."/>
            <person name="Houbraken J."/>
            <person name="Oakley B."/>
            <person name="Pocsi I."/>
            <person name="Scazzocchio C."/>
            <person name="Seiboth B."/>
            <person name="vanKuyk P.A."/>
            <person name="Wortman J."/>
            <person name="Dyer P.S."/>
            <person name="Grigoriev I.V."/>
        </authorList>
    </citation>
    <scope>NUCLEOTIDE SEQUENCE [LARGE SCALE GENOMIC DNA]</scope>
    <source>
        <strain evidence="5">CBS 583.65</strain>
    </source>
</reference>
<evidence type="ECO:0000313" key="5">
    <source>
        <dbReference type="Proteomes" id="UP000184073"/>
    </source>
</evidence>
<feature type="compositionally biased region" description="Basic and acidic residues" evidence="3">
    <location>
        <begin position="13"/>
        <end position="28"/>
    </location>
</feature>
<accession>A0A1L9PWF9</accession>
<dbReference type="GO" id="GO:0004521">
    <property type="term" value="F:RNA endonuclease activity"/>
    <property type="evidence" value="ECO:0007669"/>
    <property type="project" value="InterPro"/>
</dbReference>
<dbReference type="EMBL" id="KV878133">
    <property type="protein sequence ID" value="OJJ05868.1"/>
    <property type="molecule type" value="Genomic_DNA"/>
</dbReference>
<dbReference type="RefSeq" id="XP_040671630.1">
    <property type="nucleotide sequence ID" value="XM_040808386.1"/>
</dbReference>
<feature type="region of interest" description="Disordered" evidence="3">
    <location>
        <begin position="62"/>
        <end position="81"/>
    </location>
</feature>
<dbReference type="GeneID" id="63723897"/>
<name>A0A1L9PWF9_ASPVE</name>